<gene>
    <name evidence="1" type="ORF">SAMN02745180_00742</name>
</gene>
<evidence type="ECO:0000313" key="1">
    <source>
        <dbReference type="EMBL" id="SHH65561.1"/>
    </source>
</evidence>
<proteinExistence type="predicted"/>
<dbReference type="InterPro" id="IPR003789">
    <property type="entry name" value="Asn/Gln_tRNA_amidoTrase-B-like"/>
</dbReference>
<keyword evidence="2" id="KW-1185">Reference proteome</keyword>
<reference evidence="1 2" key="1">
    <citation type="submission" date="2016-11" db="EMBL/GenBank/DDBJ databases">
        <authorList>
            <person name="Jaros S."/>
            <person name="Januszkiewicz K."/>
            <person name="Wedrychowicz H."/>
        </authorList>
    </citation>
    <scope>NUCLEOTIDE SEQUENCE [LARGE SCALE GENOMIC DNA]</scope>
    <source>
        <strain evidence="1 2">DSM 13106</strain>
    </source>
</reference>
<dbReference type="Gene3D" id="1.10.1510.10">
    <property type="entry name" value="Uncharacterised protein YqeY/AIM41 PF09424, N-terminal domain"/>
    <property type="match status" value="1"/>
</dbReference>
<dbReference type="STRING" id="1123281.SAMN02745180_00742"/>
<sequence>MSLKEKLMEDMKSSMKNKDTLRKNTITMVRASIKQREVDERIELTDEDIIDIIAKQVKEKRDVIQDFEKGGREDLVEQTKKEMEILLEYLPKQLTEEEVEEIVKETIKEVDAKSIKDIGLIMKSVMPKIKGKADGSMVNSIARKYLK</sequence>
<dbReference type="PANTHER" id="PTHR28055">
    <property type="entry name" value="ALTERED INHERITANCE OF MITOCHONDRIA PROTEIN 41, MITOCHONDRIAL"/>
    <property type="match status" value="1"/>
</dbReference>
<dbReference type="Pfam" id="PF09424">
    <property type="entry name" value="YqeY"/>
    <property type="match status" value="1"/>
</dbReference>
<dbReference type="Gene3D" id="1.10.10.410">
    <property type="match status" value="1"/>
</dbReference>
<dbReference type="InterPro" id="IPR019004">
    <property type="entry name" value="YqeY/Aim41"/>
</dbReference>
<dbReference type="AlphaFoldDB" id="A0A1M5URH6"/>
<dbReference type="OrthoDB" id="9794041at2"/>
<dbReference type="InterPro" id="IPR042184">
    <property type="entry name" value="YqeY/Aim41_N"/>
</dbReference>
<dbReference type="InterPro" id="IPR023168">
    <property type="entry name" value="GatB_Yqey_C_2"/>
</dbReference>
<protein>
    <recommendedName>
        <fullName evidence="3">GatB/YqeY domain-containing protein</fullName>
    </recommendedName>
</protein>
<evidence type="ECO:0000313" key="2">
    <source>
        <dbReference type="Proteomes" id="UP000184389"/>
    </source>
</evidence>
<dbReference type="RefSeq" id="WP_072743306.1">
    <property type="nucleotide sequence ID" value="NZ_FQXR01000003.1"/>
</dbReference>
<dbReference type="EMBL" id="FQXR01000003">
    <property type="protein sequence ID" value="SHH65561.1"/>
    <property type="molecule type" value="Genomic_DNA"/>
</dbReference>
<organism evidence="1 2">
    <name type="scientific">Sporanaerobacter acetigenes DSM 13106</name>
    <dbReference type="NCBI Taxonomy" id="1123281"/>
    <lineage>
        <taxon>Bacteria</taxon>
        <taxon>Bacillati</taxon>
        <taxon>Bacillota</taxon>
        <taxon>Tissierellia</taxon>
        <taxon>Tissierellales</taxon>
        <taxon>Sporanaerobacteraceae</taxon>
        <taxon>Sporanaerobacter</taxon>
    </lineage>
</organism>
<dbReference type="GO" id="GO:0016884">
    <property type="term" value="F:carbon-nitrogen ligase activity, with glutamine as amido-N-donor"/>
    <property type="evidence" value="ECO:0007669"/>
    <property type="project" value="InterPro"/>
</dbReference>
<name>A0A1M5URH6_9FIRM</name>
<dbReference type="Proteomes" id="UP000184389">
    <property type="component" value="Unassembled WGS sequence"/>
</dbReference>
<evidence type="ECO:0008006" key="3">
    <source>
        <dbReference type="Google" id="ProtNLM"/>
    </source>
</evidence>
<accession>A0A1M5URH6</accession>
<dbReference type="SUPFAM" id="SSF89095">
    <property type="entry name" value="GatB/YqeY motif"/>
    <property type="match status" value="1"/>
</dbReference>
<dbReference type="PANTHER" id="PTHR28055:SF1">
    <property type="entry name" value="ALTERED INHERITANCE OF MITOCHONDRIA PROTEIN 41, MITOCHONDRIAL"/>
    <property type="match status" value="1"/>
</dbReference>